<organism evidence="1 2">
    <name type="scientific">Dallia pectoralis</name>
    <name type="common">Alaska blackfish</name>
    <dbReference type="NCBI Taxonomy" id="75939"/>
    <lineage>
        <taxon>Eukaryota</taxon>
        <taxon>Metazoa</taxon>
        <taxon>Chordata</taxon>
        <taxon>Craniata</taxon>
        <taxon>Vertebrata</taxon>
        <taxon>Euteleostomi</taxon>
        <taxon>Actinopterygii</taxon>
        <taxon>Neopterygii</taxon>
        <taxon>Teleostei</taxon>
        <taxon>Protacanthopterygii</taxon>
        <taxon>Esociformes</taxon>
        <taxon>Umbridae</taxon>
        <taxon>Dallia</taxon>
    </lineage>
</organism>
<reference evidence="1" key="1">
    <citation type="submission" date="2021-05" db="EMBL/GenBank/DDBJ databases">
        <authorList>
            <person name="Pan Q."/>
            <person name="Jouanno E."/>
            <person name="Zahm M."/>
            <person name="Klopp C."/>
            <person name="Cabau C."/>
            <person name="Louis A."/>
            <person name="Berthelot C."/>
            <person name="Parey E."/>
            <person name="Roest Crollius H."/>
            <person name="Montfort J."/>
            <person name="Robinson-Rechavi M."/>
            <person name="Bouchez O."/>
            <person name="Lampietro C."/>
            <person name="Lopez Roques C."/>
            <person name="Donnadieu C."/>
            <person name="Postlethwait J."/>
            <person name="Bobe J."/>
            <person name="Dillon D."/>
            <person name="Chandos A."/>
            <person name="von Hippel F."/>
            <person name="Guiguen Y."/>
        </authorList>
    </citation>
    <scope>NUCLEOTIDE SEQUENCE</scope>
    <source>
        <strain evidence="1">YG-Jan2019</strain>
    </source>
</reference>
<accession>A0ACC2HGB7</accession>
<name>A0ACC2HGB7_DALPE</name>
<dbReference type="Proteomes" id="UP001157502">
    <property type="component" value="Chromosome 2"/>
</dbReference>
<evidence type="ECO:0000313" key="2">
    <source>
        <dbReference type="Proteomes" id="UP001157502"/>
    </source>
</evidence>
<keyword evidence="2" id="KW-1185">Reference proteome</keyword>
<gene>
    <name evidence="1" type="ORF">DPEC_G00020450</name>
</gene>
<evidence type="ECO:0000313" key="1">
    <source>
        <dbReference type="EMBL" id="KAJ8014887.1"/>
    </source>
</evidence>
<comment type="caution">
    <text evidence="1">The sequence shown here is derived from an EMBL/GenBank/DDBJ whole genome shotgun (WGS) entry which is preliminary data.</text>
</comment>
<proteinExistence type="predicted"/>
<sequence>MKEDGPFSGHSPLNLGRGFLPRCVAILFTRVYSAEIQHCLVSAGDVGCGVFECFENNSCEIRGLQEICLTFLHNAGKFDSQGKSFIKDALKCMAHGLRHKFSCISRKCVAIKEMVFQLQRECYLRHNLCSAAKENVAVMVEMIHFQDLFPKGPYVELVNILLSCGEEVKIALTRSVRLQCEQNWGALCDSLSLCSSVAPPPGQAPPPPEYRRPSVAHSEPDHPRTSRQGDRDKISKGGFNGHPRSRSQGPRRQSVDAGVAAEQENPEATGIRSTSTPFSVKDILNLEQHTEDLVSLDISPRMDCALPTSSCMMSRLKQEPLREMSSGNLFGEELHEAKVHRNTALNFTAAFYGKSFLEIDIKDGKTDSLFDGKHKKDMSCISHSESGDDRKSGDPNRTTKSRKRRKPRVLFSQAQVYELERRFKQQKYLSAPERDHLAGVLKLTPTQVKIWFQNRRYKCKRQRQDQSLEMVGIPPPRRISVPVLVRDGKPCLGDPATYNASYNVGLNHFTYNSYPAFSNYSTPGCNTNYACNYPTAGVQSIQPSPNDGNYMNFGAGEFNTGPNTFPSGTAVLSIIVAVCTGRAQVQVHRSGSSAGAQVGLILSSAGAQVGLILSSAGAQVGLILSSAGAQKRLPSGTTAMQTNLMQYAAYGLSIDRVTPPFNLCSNAGSTREGEKSLFEDVEHGSKEEVDCKEDEQFVSELSAVVLSEELPFQLDARDLALRSRIFLRSLSSFSLVITT</sequence>
<dbReference type="EMBL" id="CM055729">
    <property type="protein sequence ID" value="KAJ8014887.1"/>
    <property type="molecule type" value="Genomic_DNA"/>
</dbReference>
<protein>
    <submittedName>
        <fullName evidence="1">Uncharacterized protein</fullName>
    </submittedName>
</protein>